<evidence type="ECO:0000256" key="5">
    <source>
        <dbReference type="SAM" id="Phobius"/>
    </source>
</evidence>
<dbReference type="InterPro" id="IPR007016">
    <property type="entry name" value="O-antigen_ligase-rel_domated"/>
</dbReference>
<sequence length="452" mass="49999">MPEALQGVELQAGTAQHAHARLMQAVTKVSLFSMKNSTTFTPHRLLGPLCLLVLVFIPLNMLFSPVFDFFTSETRGASWTVTMTAYAFILTCMPFLIVPVLLMKSRNEKLVLRCILVFFIYAFLFTILSAQDLFYPMYGLVSLFGTTLVTVLFYVSARDGIINAKKVFQVLVAAAALAVVPLLLVQIDPQRFAELSAEFGPNTILYGYENPRPVGWVSTISLSLLVTYVMTQPDKSISPIFLLLTVIASMTLFWSGSRGGVISFLIAVLLILYFCNQKNMKRILPVFLSVVIGAVLSYLLYLPGESYGIFARIGQTLEADGINAATTGRTVIWQNVIQYIAERPFTGYGYLPHKSMAGLTHGSAHNFVLDLWLGFGVIVGTAVMLFGVMLWAKAFDYFRRVNDEYIAALFCVVTTLLAYSMLSGPYARTFPLLLFAVSFGVILGHRSSKSSI</sequence>
<keyword evidence="7" id="KW-0436">Ligase</keyword>
<evidence type="ECO:0000256" key="4">
    <source>
        <dbReference type="ARBA" id="ARBA00023136"/>
    </source>
</evidence>
<dbReference type="PANTHER" id="PTHR37422:SF17">
    <property type="entry name" value="O-ANTIGEN LIGASE"/>
    <property type="match status" value="1"/>
</dbReference>
<evidence type="ECO:0000256" key="2">
    <source>
        <dbReference type="ARBA" id="ARBA00022692"/>
    </source>
</evidence>
<feature type="transmembrane region" description="Helical" evidence="5">
    <location>
        <begin position="213"/>
        <end position="230"/>
    </location>
</feature>
<gene>
    <name evidence="7" type="ORF">SAMN05421665_1280</name>
</gene>
<evidence type="ECO:0000256" key="3">
    <source>
        <dbReference type="ARBA" id="ARBA00022989"/>
    </source>
</evidence>
<dbReference type="InterPro" id="IPR051533">
    <property type="entry name" value="WaaL-like"/>
</dbReference>
<organism evidence="7 8">
    <name type="scientific">Yoonia rosea</name>
    <dbReference type="NCBI Taxonomy" id="287098"/>
    <lineage>
        <taxon>Bacteria</taxon>
        <taxon>Pseudomonadati</taxon>
        <taxon>Pseudomonadota</taxon>
        <taxon>Alphaproteobacteria</taxon>
        <taxon>Rhodobacterales</taxon>
        <taxon>Paracoccaceae</taxon>
        <taxon>Yoonia</taxon>
    </lineage>
</organism>
<dbReference type="OrthoDB" id="4391260at2"/>
<feature type="transmembrane region" description="Helical" evidence="5">
    <location>
        <begin position="260"/>
        <end position="276"/>
    </location>
</feature>
<evidence type="ECO:0000256" key="1">
    <source>
        <dbReference type="ARBA" id="ARBA00004141"/>
    </source>
</evidence>
<feature type="transmembrane region" description="Helical" evidence="5">
    <location>
        <begin position="237"/>
        <end position="254"/>
    </location>
</feature>
<dbReference type="AlphaFoldDB" id="A0A1R3WU55"/>
<keyword evidence="8" id="KW-1185">Reference proteome</keyword>
<protein>
    <submittedName>
        <fullName evidence="7">O-antigen ligase</fullName>
    </submittedName>
</protein>
<dbReference type="Proteomes" id="UP000186997">
    <property type="component" value="Unassembled WGS sequence"/>
</dbReference>
<dbReference type="PANTHER" id="PTHR37422">
    <property type="entry name" value="TEICHURONIC ACID BIOSYNTHESIS PROTEIN TUAE"/>
    <property type="match status" value="1"/>
</dbReference>
<proteinExistence type="predicted"/>
<dbReference type="Pfam" id="PF04932">
    <property type="entry name" value="Wzy_C"/>
    <property type="match status" value="1"/>
</dbReference>
<evidence type="ECO:0000313" key="8">
    <source>
        <dbReference type="Proteomes" id="UP000186997"/>
    </source>
</evidence>
<evidence type="ECO:0000313" key="7">
    <source>
        <dbReference type="EMBL" id="SIT81494.1"/>
    </source>
</evidence>
<feature type="transmembrane region" description="Helical" evidence="5">
    <location>
        <begin position="110"/>
        <end position="129"/>
    </location>
</feature>
<feature type="domain" description="O-antigen ligase-related" evidence="6">
    <location>
        <begin position="244"/>
        <end position="381"/>
    </location>
</feature>
<dbReference type="GO" id="GO:0016020">
    <property type="term" value="C:membrane"/>
    <property type="evidence" value="ECO:0007669"/>
    <property type="project" value="UniProtKB-SubCell"/>
</dbReference>
<accession>A0A1R3WU55</accession>
<feature type="transmembrane region" description="Helical" evidence="5">
    <location>
        <begin position="428"/>
        <end position="445"/>
    </location>
</feature>
<evidence type="ECO:0000259" key="6">
    <source>
        <dbReference type="Pfam" id="PF04932"/>
    </source>
</evidence>
<dbReference type="EMBL" id="FTPR01000001">
    <property type="protein sequence ID" value="SIT81494.1"/>
    <property type="molecule type" value="Genomic_DNA"/>
</dbReference>
<dbReference type="GO" id="GO:0016874">
    <property type="term" value="F:ligase activity"/>
    <property type="evidence" value="ECO:0007669"/>
    <property type="project" value="UniProtKB-KW"/>
</dbReference>
<reference evidence="8" key="1">
    <citation type="submission" date="2017-01" db="EMBL/GenBank/DDBJ databases">
        <authorList>
            <person name="Varghese N."/>
            <person name="Submissions S."/>
        </authorList>
    </citation>
    <scope>NUCLEOTIDE SEQUENCE [LARGE SCALE GENOMIC DNA]</scope>
    <source>
        <strain evidence="8">DSM 29591</strain>
    </source>
</reference>
<name>A0A1R3WU55_9RHOB</name>
<dbReference type="STRING" id="287098.SAMN05421665_1280"/>
<feature type="transmembrane region" description="Helical" evidence="5">
    <location>
        <begin position="404"/>
        <end position="422"/>
    </location>
</feature>
<keyword evidence="2 5" id="KW-0812">Transmembrane</keyword>
<feature type="transmembrane region" description="Helical" evidence="5">
    <location>
        <begin position="371"/>
        <end position="392"/>
    </location>
</feature>
<feature type="transmembrane region" description="Helical" evidence="5">
    <location>
        <begin position="135"/>
        <end position="155"/>
    </location>
</feature>
<comment type="subcellular location">
    <subcellularLocation>
        <location evidence="1">Membrane</location>
        <topology evidence="1">Multi-pass membrane protein</topology>
    </subcellularLocation>
</comment>
<feature type="transmembrane region" description="Helical" evidence="5">
    <location>
        <begin position="167"/>
        <end position="187"/>
    </location>
</feature>
<keyword evidence="4 5" id="KW-0472">Membrane</keyword>
<feature type="transmembrane region" description="Helical" evidence="5">
    <location>
        <begin position="45"/>
        <end position="63"/>
    </location>
</feature>
<feature type="transmembrane region" description="Helical" evidence="5">
    <location>
        <begin position="283"/>
        <end position="301"/>
    </location>
</feature>
<keyword evidence="3 5" id="KW-1133">Transmembrane helix</keyword>
<feature type="transmembrane region" description="Helical" evidence="5">
    <location>
        <begin position="83"/>
        <end position="103"/>
    </location>
</feature>